<sequence length="70" mass="8942">MIIPTRCYTMCSHLSVMSIPNFVRIDFWLYRRLFSYVLLFTFFIIIIFVFIFLLLFYLFFHSNFYYYYYF</sequence>
<evidence type="ECO:0000256" key="1">
    <source>
        <dbReference type="SAM" id="Phobius"/>
    </source>
</evidence>
<evidence type="ECO:0000313" key="3">
    <source>
        <dbReference type="Proteomes" id="UP000291084"/>
    </source>
</evidence>
<feature type="non-terminal residue" evidence="2">
    <location>
        <position position="70"/>
    </location>
</feature>
<proteinExistence type="predicted"/>
<dbReference type="Proteomes" id="UP000291084">
    <property type="component" value="Chromosome 1"/>
</dbReference>
<protein>
    <submittedName>
        <fullName evidence="2">Uncharacterized protein</fullName>
    </submittedName>
</protein>
<gene>
    <name evidence="2" type="primary">Vigan.01G097300</name>
    <name evidence="2" type="ORF">VIGAN_01097300</name>
</gene>
<keyword evidence="3" id="KW-1185">Reference proteome</keyword>
<feature type="transmembrane region" description="Helical" evidence="1">
    <location>
        <begin position="33"/>
        <end position="60"/>
    </location>
</feature>
<accession>A0A0S3QYQ6</accession>
<name>A0A0S3QYQ6_PHAAN</name>
<dbReference type="AlphaFoldDB" id="A0A0S3QYQ6"/>
<organism evidence="2 3">
    <name type="scientific">Vigna angularis var. angularis</name>
    <dbReference type="NCBI Taxonomy" id="157739"/>
    <lineage>
        <taxon>Eukaryota</taxon>
        <taxon>Viridiplantae</taxon>
        <taxon>Streptophyta</taxon>
        <taxon>Embryophyta</taxon>
        <taxon>Tracheophyta</taxon>
        <taxon>Spermatophyta</taxon>
        <taxon>Magnoliopsida</taxon>
        <taxon>eudicotyledons</taxon>
        <taxon>Gunneridae</taxon>
        <taxon>Pentapetalae</taxon>
        <taxon>rosids</taxon>
        <taxon>fabids</taxon>
        <taxon>Fabales</taxon>
        <taxon>Fabaceae</taxon>
        <taxon>Papilionoideae</taxon>
        <taxon>50 kb inversion clade</taxon>
        <taxon>NPAAA clade</taxon>
        <taxon>indigoferoid/millettioid clade</taxon>
        <taxon>Phaseoleae</taxon>
        <taxon>Vigna</taxon>
    </lineage>
</organism>
<dbReference type="EMBL" id="AP015034">
    <property type="protein sequence ID" value="BAT73484.1"/>
    <property type="molecule type" value="Genomic_DNA"/>
</dbReference>
<keyword evidence="1" id="KW-0812">Transmembrane</keyword>
<keyword evidence="1" id="KW-1133">Transmembrane helix</keyword>
<keyword evidence="1" id="KW-0472">Membrane</keyword>
<reference evidence="2 3" key="1">
    <citation type="journal article" date="2015" name="Sci. Rep.">
        <title>The power of single molecule real-time sequencing technology in the de novo assembly of a eukaryotic genome.</title>
        <authorList>
            <person name="Sakai H."/>
            <person name="Naito K."/>
            <person name="Ogiso-Tanaka E."/>
            <person name="Takahashi Y."/>
            <person name="Iseki K."/>
            <person name="Muto C."/>
            <person name="Satou K."/>
            <person name="Teruya K."/>
            <person name="Shiroma A."/>
            <person name="Shimoji M."/>
            <person name="Hirano T."/>
            <person name="Itoh T."/>
            <person name="Kaga A."/>
            <person name="Tomooka N."/>
        </authorList>
    </citation>
    <scope>NUCLEOTIDE SEQUENCE [LARGE SCALE GENOMIC DNA]</scope>
    <source>
        <strain evidence="3">cv. Shumari</strain>
    </source>
</reference>
<evidence type="ECO:0000313" key="2">
    <source>
        <dbReference type="EMBL" id="BAT73484.1"/>
    </source>
</evidence>